<dbReference type="InterPro" id="IPR001736">
    <property type="entry name" value="PLipase_D/transphosphatidylase"/>
</dbReference>
<organism evidence="17 18">
    <name type="scientific">Peronospora effusa</name>
    <dbReference type="NCBI Taxonomy" id="542832"/>
    <lineage>
        <taxon>Eukaryota</taxon>
        <taxon>Sar</taxon>
        <taxon>Stramenopiles</taxon>
        <taxon>Oomycota</taxon>
        <taxon>Peronosporomycetes</taxon>
        <taxon>Peronosporales</taxon>
        <taxon>Peronosporaceae</taxon>
        <taxon>Peronospora</taxon>
    </lineage>
</organism>
<dbReference type="GO" id="GO:0004630">
    <property type="term" value="F:phospholipase D activity"/>
    <property type="evidence" value="ECO:0007669"/>
    <property type="project" value="UniProtKB-UniRule"/>
</dbReference>
<evidence type="ECO:0000256" key="3">
    <source>
        <dbReference type="ARBA" id="ARBA00009697"/>
    </source>
</evidence>
<dbReference type="GO" id="GO:0015031">
    <property type="term" value="P:protein transport"/>
    <property type="evidence" value="ECO:0007669"/>
    <property type="project" value="UniProtKB-KW"/>
</dbReference>
<comment type="catalytic activity">
    <reaction evidence="1">
        <text>a 1,2-diacyl-sn-glycero-3-phosphocholine + H2O = a 1,2-diacyl-sn-glycero-3-phosphate + choline + H(+)</text>
        <dbReference type="Rhea" id="RHEA:14445"/>
        <dbReference type="ChEBI" id="CHEBI:15354"/>
        <dbReference type="ChEBI" id="CHEBI:15377"/>
        <dbReference type="ChEBI" id="CHEBI:15378"/>
        <dbReference type="ChEBI" id="CHEBI:57643"/>
        <dbReference type="ChEBI" id="CHEBI:58608"/>
        <dbReference type="EC" id="3.1.4.4"/>
    </reaction>
</comment>
<dbReference type="InterPro" id="IPR015679">
    <property type="entry name" value="PLipase_D_fam"/>
</dbReference>
<dbReference type="GO" id="GO:0035556">
    <property type="term" value="P:intracellular signal transduction"/>
    <property type="evidence" value="ECO:0007669"/>
    <property type="project" value="InterPro"/>
</dbReference>
<dbReference type="InterPro" id="IPR011993">
    <property type="entry name" value="PH-like_dom_sf"/>
</dbReference>
<feature type="domain" description="PLD phosphodiesterase" evidence="15">
    <location>
        <begin position="931"/>
        <end position="958"/>
    </location>
</feature>
<dbReference type="Pfam" id="PF11605">
    <property type="entry name" value="Vps36_ESCRT-II"/>
    <property type="match status" value="1"/>
</dbReference>
<reference evidence="17 18" key="1">
    <citation type="submission" date="2018-06" db="EMBL/GenBank/DDBJ databases">
        <title>Comparative genomics of downy mildews reveals potential adaptations to biotrophy.</title>
        <authorList>
            <person name="Fletcher K."/>
            <person name="Klosterman S.J."/>
            <person name="Derevnina L."/>
            <person name="Martin F."/>
            <person name="Koike S."/>
            <person name="Reyes Chin-Wo S."/>
            <person name="Mou B."/>
            <person name="Michelmore R."/>
        </authorList>
    </citation>
    <scope>NUCLEOTIDE SEQUENCE [LARGE SCALE GENOMIC DNA]</scope>
    <source>
        <strain evidence="17 18">R14</strain>
    </source>
</reference>
<dbReference type="Gene3D" id="6.10.140.260">
    <property type="match status" value="1"/>
</dbReference>
<dbReference type="Pfam" id="PF13091">
    <property type="entry name" value="PLDc_2"/>
    <property type="match status" value="1"/>
</dbReference>
<feature type="domain" description="PLD phosphodiesterase" evidence="15">
    <location>
        <begin position="1307"/>
        <end position="1334"/>
    </location>
</feature>
<feature type="domain" description="GLUE N-terminal" evidence="16">
    <location>
        <begin position="45"/>
        <end position="175"/>
    </location>
</feature>
<dbReference type="CDD" id="cd09141">
    <property type="entry name" value="PLDc_vPLD1_2_yPLD_like_2"/>
    <property type="match status" value="1"/>
</dbReference>
<evidence type="ECO:0000313" key="18">
    <source>
        <dbReference type="Proteomes" id="UP000282087"/>
    </source>
</evidence>
<dbReference type="GO" id="GO:0009395">
    <property type="term" value="P:phospholipid catabolic process"/>
    <property type="evidence" value="ECO:0007669"/>
    <property type="project" value="TreeGrafter"/>
</dbReference>
<evidence type="ECO:0000256" key="13">
    <source>
        <dbReference type="ARBA" id="ARBA00030114"/>
    </source>
</evidence>
<sequence>MSGASSSPRSVNSDASTSNLGNRRGGRHVQQVFSNVSAFDVLQPLPLTAAGRPSLFGNEVEIYSEEHIGLYDRTFKTSHIHGRCSVTTHRLFFTDVTCTPPVAFFVPLEWIGRITKEAGFLQRSAKVRIDVTTRTPPMATSFFKLSFKDGGRDDFYTPLTASLKRKAWKDTQPSILADRRLVKRQFNAADAGIGGIIRRQQEAQKETTELAATAFSDLANLMVKARDMVDLIERYVDTQKAGESAGEDAQTSKEEDINKLSSLMLEMGITSPVTRENSGAAYYEQLARQLAEYLSDHMPRNGGIMTLSDIYCMFNRARGVELVSPDDLYHAALLQKKLKLGYSMRKFPGGLIVLQTDSHQEGIVAERLAKMAQKSSSGYITSTDVSVEMHTSFPLAWEYLKVAEGLGKLCRDETFEGTNFYPNKFDQFVQDTEATLTLPPEQTESASSSVEDVVNATQEQEQDDSQQDDSQQAPLAHMDSSDFNATTDHGPESTVGGRPRFASSDSVNHFGFLHHKDEDIYVFDEPPEVHVLRGRCEESWPTRFVEYDVELKYKTFQWKVEISKSSISSLWFHIKSRPHLRHASSSTAADDHGVGSSGVPEATLTASEFRWPPLRKLFLTSGEKSVSPEMVALVQQFLDKVVKVPRLLRSPFVAALFQVSNSTFDEEMGRTSIREGWLKTRFWLKGNRENVRINRASMSCDNECFNCMCVVKRVNFRTKRLRWVSLKTSSIAIYDSIEDTVARNAFLFDNKFNIERGLATTGSSTTLLVSNATYVLQMEAKSKHALKVWANGIRRMAEASSWSQLHRDGSFAIPRNPVHMTSFAKWYVDGSDAYKAIYQGIQSATKEIFIAGWWVCPTIHLLRPAEQYPESRLDLVLQKKAEEGVQVYVLMYKEIAMALTLNSLYSKQVLSKLHKNVHVLRDPDFLMKQLGMWSHHEKIVSIDQRVSFVGGLDLCFGRWDTHGHELFDEPGKPTNFLGKDFSNPRVKDFVEVDHPDEDMIDRNAVPRMPWHDCHCRLEGQPARDVARHFVQRWNYSVCTRRKSRKLHHLVPMKDYPVTNIDKRGPQKLTKRLQKAVHAVRAMRGLSRGRANTDNRGFNSGRRMARMLSNQNESGNVPVMQDDNADVIVDLPDEDDNDEAFERCQQEVATRGYRVNTQILRSLSLWSGGVATERSIQNAYIHLIGSAKHFIYIENQFFVSGLEGDYGCSNRIANALVDRIARASENNEKFRVIVVMPLLPAFPGKPDDNDASSLRGVMHWQYRTICRGEHSMYQRLYQELEDDDPFNYIAFYGLRNHCNREDAQARTEEVYIHSKVMIVDDRSCIIGSANINERSMCGDRDSEIAVLVDDHEMEESIAIADGAYRVGKFGHSFRMKLFEEHFGVEPGTPLYQKYQDPVGKDAWFSMQEQAMNNHQIYDSVFGCLPSDNVTTFAQIDAHIQSAQELDTSGRGAEETVAEVLRSGVGISDSISNNEDNDRTSSVSGTAMSPQNSARGNSSRGNKSVFSGAMNVNMNERSHIAQKKHELSNVQGHIVYFPLKFLMDEQLEPALFPAELFQ</sequence>
<feature type="region of interest" description="Disordered" evidence="14">
    <location>
        <begin position="439"/>
        <end position="501"/>
    </location>
</feature>
<evidence type="ECO:0000256" key="1">
    <source>
        <dbReference type="ARBA" id="ARBA00000798"/>
    </source>
</evidence>
<dbReference type="FunFam" id="3.30.870.10:FF:000011">
    <property type="entry name" value="Phospholipase"/>
    <property type="match status" value="1"/>
</dbReference>
<dbReference type="PANTHER" id="PTHR18896">
    <property type="entry name" value="PHOSPHOLIPASE D"/>
    <property type="match status" value="1"/>
</dbReference>
<keyword evidence="10" id="KW-0442">Lipid degradation</keyword>
<dbReference type="EMBL" id="QLLG01000337">
    <property type="protein sequence ID" value="RMX64118.1"/>
    <property type="molecule type" value="Genomic_DNA"/>
</dbReference>
<evidence type="ECO:0000256" key="7">
    <source>
        <dbReference type="ARBA" id="ARBA00022753"/>
    </source>
</evidence>
<dbReference type="InterPro" id="IPR036388">
    <property type="entry name" value="WH-like_DNA-bd_sf"/>
</dbReference>
<gene>
    <name evidence="17" type="ORF">DD238_006008</name>
</gene>
<keyword evidence="12" id="KW-0443">Lipid metabolism</keyword>
<evidence type="ECO:0000256" key="11">
    <source>
        <dbReference type="ARBA" id="ARBA00023054"/>
    </source>
</evidence>
<feature type="compositionally biased region" description="Polar residues" evidence="14">
    <location>
        <begin position="1467"/>
        <end position="1504"/>
    </location>
</feature>
<comment type="subcellular location">
    <subcellularLocation>
        <location evidence="2">Endosome</location>
    </subcellularLocation>
</comment>
<accession>A0A3M6VAT7</accession>
<keyword evidence="11" id="KW-0175">Coiled coil</keyword>
<evidence type="ECO:0000256" key="8">
    <source>
        <dbReference type="ARBA" id="ARBA00022801"/>
    </source>
</evidence>
<evidence type="ECO:0000256" key="2">
    <source>
        <dbReference type="ARBA" id="ARBA00004177"/>
    </source>
</evidence>
<keyword evidence="18" id="KW-1185">Reference proteome</keyword>
<dbReference type="GO" id="GO:0006654">
    <property type="term" value="P:phosphatidic acid biosynthetic process"/>
    <property type="evidence" value="ECO:0007669"/>
    <property type="project" value="InterPro"/>
</dbReference>
<dbReference type="Pfam" id="PF00614">
    <property type="entry name" value="PLDc"/>
    <property type="match status" value="1"/>
</dbReference>
<feature type="compositionally biased region" description="Polar residues" evidence="14">
    <location>
        <begin position="439"/>
        <end position="450"/>
    </location>
</feature>
<dbReference type="Gene3D" id="3.30.870.10">
    <property type="entry name" value="Endonuclease Chain A"/>
    <property type="match status" value="2"/>
</dbReference>
<dbReference type="GO" id="GO:0043130">
    <property type="term" value="F:ubiquitin binding"/>
    <property type="evidence" value="ECO:0007669"/>
    <property type="project" value="InterPro"/>
</dbReference>
<dbReference type="GO" id="GO:0005886">
    <property type="term" value="C:plasma membrane"/>
    <property type="evidence" value="ECO:0007669"/>
    <property type="project" value="TreeGrafter"/>
</dbReference>
<dbReference type="EC" id="3.1.4.4" evidence="4"/>
<dbReference type="PROSITE" id="PS50035">
    <property type="entry name" value="PLD"/>
    <property type="match status" value="2"/>
</dbReference>
<feature type="compositionally biased region" description="Polar residues" evidence="14">
    <location>
        <begin position="1"/>
        <end position="21"/>
    </location>
</feature>
<keyword evidence="6" id="KW-0677">Repeat</keyword>
<dbReference type="FunFam" id="1.10.10.10:FF:000165">
    <property type="entry name" value="Vacuolar protein sorting protein (Vps36)"/>
    <property type="match status" value="1"/>
</dbReference>
<dbReference type="Pfam" id="PF04157">
    <property type="entry name" value="EAP30"/>
    <property type="match status" value="1"/>
</dbReference>
<dbReference type="InterPro" id="IPR040608">
    <property type="entry name" value="Snf8/Vps36"/>
</dbReference>
<dbReference type="GO" id="GO:0032266">
    <property type="term" value="F:phosphatidylinositol-3-phosphate binding"/>
    <property type="evidence" value="ECO:0007669"/>
    <property type="project" value="InterPro"/>
</dbReference>
<dbReference type="Gene3D" id="2.30.29.30">
    <property type="entry name" value="Pleckstrin-homology domain (PH domain)/Phosphotyrosine-binding domain (PTB)"/>
    <property type="match status" value="1"/>
</dbReference>
<evidence type="ECO:0000313" key="17">
    <source>
        <dbReference type="EMBL" id="RMX64118.1"/>
    </source>
</evidence>
<feature type="region of interest" description="Disordered" evidence="14">
    <location>
        <begin position="1"/>
        <end position="25"/>
    </location>
</feature>
<dbReference type="SUPFAM" id="SSF56024">
    <property type="entry name" value="Phospholipase D/nuclease"/>
    <property type="match status" value="2"/>
</dbReference>
<name>A0A3M6VAT7_9STRA</name>
<dbReference type="VEuPathDB" id="FungiDB:DD237_006470"/>
<dbReference type="GO" id="GO:0005768">
    <property type="term" value="C:endosome"/>
    <property type="evidence" value="ECO:0007669"/>
    <property type="project" value="UniProtKB-SubCell"/>
</dbReference>
<evidence type="ECO:0000256" key="5">
    <source>
        <dbReference type="ARBA" id="ARBA00022448"/>
    </source>
</evidence>
<keyword evidence="9" id="KW-0653">Protein transport</keyword>
<evidence type="ECO:0000259" key="16">
    <source>
        <dbReference type="PROSITE" id="PS51495"/>
    </source>
</evidence>
<evidence type="ECO:0000256" key="14">
    <source>
        <dbReference type="SAM" id="MobiDB-lite"/>
    </source>
</evidence>
<dbReference type="PROSITE" id="PS51495">
    <property type="entry name" value="GLUE"/>
    <property type="match status" value="1"/>
</dbReference>
<keyword evidence="5" id="KW-0813">Transport</keyword>
<dbReference type="InterPro" id="IPR036390">
    <property type="entry name" value="WH_DNA-bd_sf"/>
</dbReference>
<dbReference type="CDD" id="cd09138">
    <property type="entry name" value="PLDc_vPLD1_2_yPLD_like_1"/>
    <property type="match status" value="1"/>
</dbReference>
<dbReference type="SUPFAM" id="SSF50729">
    <property type="entry name" value="PH domain-like"/>
    <property type="match status" value="1"/>
</dbReference>
<comment type="caution">
    <text evidence="17">The sequence shown here is derived from an EMBL/GenBank/DDBJ whole genome shotgun (WGS) entry which is preliminary data.</text>
</comment>
<dbReference type="SMART" id="SM00155">
    <property type="entry name" value="PLDc"/>
    <property type="match status" value="2"/>
</dbReference>
<dbReference type="STRING" id="542832.A0A3M6VAT7"/>
<evidence type="ECO:0000256" key="12">
    <source>
        <dbReference type="ARBA" id="ARBA00023098"/>
    </source>
</evidence>
<dbReference type="InterPro" id="IPR021648">
    <property type="entry name" value="GLUE_dom"/>
</dbReference>
<keyword evidence="7" id="KW-0967">Endosome</keyword>
<evidence type="ECO:0000259" key="15">
    <source>
        <dbReference type="PROSITE" id="PS50035"/>
    </source>
</evidence>
<evidence type="ECO:0000256" key="9">
    <source>
        <dbReference type="ARBA" id="ARBA00022927"/>
    </source>
</evidence>
<proteinExistence type="inferred from homology"/>
<dbReference type="Gene3D" id="1.10.10.10">
    <property type="entry name" value="Winged helix-like DNA-binding domain superfamily/Winged helix DNA-binding domain"/>
    <property type="match status" value="2"/>
</dbReference>
<evidence type="ECO:0000256" key="10">
    <source>
        <dbReference type="ARBA" id="ARBA00022963"/>
    </source>
</evidence>
<evidence type="ECO:0000256" key="4">
    <source>
        <dbReference type="ARBA" id="ARBA00012027"/>
    </source>
</evidence>
<protein>
    <recommendedName>
        <fullName evidence="4">phospholipase D</fullName>
        <ecNumber evidence="4">3.1.4.4</ecNumber>
    </recommendedName>
    <alternativeName>
        <fullName evidence="13">ESCRT-II complex subunit VPS36</fullName>
    </alternativeName>
</protein>
<keyword evidence="8" id="KW-0378">Hydrolase</keyword>
<dbReference type="Proteomes" id="UP000282087">
    <property type="component" value="Unassembled WGS sequence"/>
</dbReference>
<evidence type="ECO:0000256" key="6">
    <source>
        <dbReference type="ARBA" id="ARBA00022737"/>
    </source>
</evidence>
<dbReference type="SUPFAM" id="SSF46785">
    <property type="entry name" value="Winged helix' DNA-binding domain"/>
    <property type="match status" value="2"/>
</dbReference>
<feature type="region of interest" description="Disordered" evidence="14">
    <location>
        <begin position="1465"/>
        <end position="1504"/>
    </location>
</feature>
<dbReference type="InterPro" id="IPR025202">
    <property type="entry name" value="PLD-like_dom"/>
</dbReference>
<comment type="similarity">
    <text evidence="3">Belongs to the VPS36 family.</text>
</comment>
<dbReference type="PANTHER" id="PTHR18896:SF76">
    <property type="entry name" value="PHOSPHOLIPASE"/>
    <property type="match status" value="1"/>
</dbReference>